<feature type="domain" description="Beta-Casp" evidence="3">
    <location>
        <begin position="248"/>
        <end position="373"/>
    </location>
</feature>
<dbReference type="InterPro" id="IPR001279">
    <property type="entry name" value="Metallo-B-lactamas"/>
</dbReference>
<evidence type="ECO:0000313" key="4">
    <source>
        <dbReference type="EMBL" id="GGU50388.1"/>
    </source>
</evidence>
<dbReference type="SMART" id="SM01027">
    <property type="entry name" value="Beta-Casp"/>
    <property type="match status" value="1"/>
</dbReference>
<comment type="caution">
    <text evidence="4">The sequence shown here is derived from an EMBL/GenBank/DDBJ whole genome shotgun (WGS) entry which is preliminary data.</text>
</comment>
<dbReference type="InterPro" id="IPR011108">
    <property type="entry name" value="RMMBL"/>
</dbReference>
<evidence type="ECO:0000259" key="3">
    <source>
        <dbReference type="SMART" id="SM01027"/>
    </source>
</evidence>
<protein>
    <submittedName>
        <fullName evidence="4">MBL fold metallo-hydrolase</fullName>
    </submittedName>
</protein>
<dbReference type="Proteomes" id="UP000649573">
    <property type="component" value="Unassembled WGS sequence"/>
</dbReference>
<organism evidence="4 5">
    <name type="scientific">Lentzea flava</name>
    <dbReference type="NCBI Taxonomy" id="103732"/>
    <lineage>
        <taxon>Bacteria</taxon>
        <taxon>Bacillati</taxon>
        <taxon>Actinomycetota</taxon>
        <taxon>Actinomycetes</taxon>
        <taxon>Pseudonocardiales</taxon>
        <taxon>Pseudonocardiaceae</taxon>
        <taxon>Lentzea</taxon>
    </lineage>
</organism>
<name>A0ABQ2UU42_9PSEU</name>
<dbReference type="InterPro" id="IPR036866">
    <property type="entry name" value="RibonucZ/Hydroxyglut_hydro"/>
</dbReference>
<dbReference type="Pfam" id="PF10996">
    <property type="entry name" value="Beta-Casp"/>
    <property type="match status" value="1"/>
</dbReference>
<gene>
    <name evidence="4" type="ORF">GCM10010178_48940</name>
</gene>
<feature type="domain" description="Metallo-beta-lactamase" evidence="2">
    <location>
        <begin position="14"/>
        <end position="223"/>
    </location>
</feature>
<dbReference type="SUPFAM" id="SSF56281">
    <property type="entry name" value="Metallo-hydrolase/oxidoreductase"/>
    <property type="match status" value="1"/>
</dbReference>
<evidence type="ECO:0000259" key="2">
    <source>
        <dbReference type="SMART" id="SM00849"/>
    </source>
</evidence>
<dbReference type="SMART" id="SM00849">
    <property type="entry name" value="Lactamase_B"/>
    <property type="match status" value="1"/>
</dbReference>
<accession>A0ABQ2UU42</accession>
<sequence>MSTLTFLGGTGTVTGSKFLFDTGKSQVLVDCGLFQGLAPLRRRNWRQPPLDLDRLDAVVLTHAHLDHCGYLPVLVRHGWRGPVFTTEGTADLAGIVLADSAHLMMEEARQANEAGWTKHKPALPLYDADDADRAVRLFRPIDFEAARSIADGVTLEFGRAGHILGSAWAHLTMGDRSVVVSGDMGRRAHRVLLPPQPRPACDALLLESTYGDRAHDDAAATALFAETIRRTAARGGSVLIPAFAVDRTEVILVELTRLARAGEIPDLPVFVDSPMALASLRVYRQAIAKSWPEIRPELMHGEDAFDPGRLAELHSAAQSMQVNDPRQPSIIISASGMATGGRVLHHLKAMLPNNRHTILIVGYAAVGTRARNLVDGAREIKIHGRYVPVRAEVRVLDAFSAHADADELLEWATSGPAPATTYAVHGEPESAATLAERLETEHGWTAVVPRDGERVLV</sequence>
<evidence type="ECO:0000256" key="1">
    <source>
        <dbReference type="ARBA" id="ARBA00022801"/>
    </source>
</evidence>
<dbReference type="Pfam" id="PF07521">
    <property type="entry name" value="RMMBL"/>
    <property type="match status" value="1"/>
</dbReference>
<dbReference type="Gene3D" id="3.40.50.10890">
    <property type="match status" value="1"/>
</dbReference>
<dbReference type="EMBL" id="BMRE01000022">
    <property type="protein sequence ID" value="GGU50388.1"/>
    <property type="molecule type" value="Genomic_DNA"/>
</dbReference>
<dbReference type="Pfam" id="PF00753">
    <property type="entry name" value="Lactamase_B"/>
    <property type="match status" value="1"/>
</dbReference>
<evidence type="ECO:0000313" key="5">
    <source>
        <dbReference type="Proteomes" id="UP000649573"/>
    </source>
</evidence>
<dbReference type="CDD" id="cd16295">
    <property type="entry name" value="TTHA0252-CPSF-like_MBL-fold"/>
    <property type="match status" value="1"/>
</dbReference>
<dbReference type="InterPro" id="IPR022712">
    <property type="entry name" value="Beta_Casp"/>
</dbReference>
<dbReference type="Gene3D" id="3.60.15.10">
    <property type="entry name" value="Ribonuclease Z/Hydroxyacylglutathione hydrolase-like"/>
    <property type="match status" value="1"/>
</dbReference>
<dbReference type="InterPro" id="IPR050698">
    <property type="entry name" value="MBL"/>
</dbReference>
<keyword evidence="5" id="KW-1185">Reference proteome</keyword>
<dbReference type="PANTHER" id="PTHR11203">
    <property type="entry name" value="CLEAVAGE AND POLYADENYLATION SPECIFICITY FACTOR FAMILY MEMBER"/>
    <property type="match status" value="1"/>
</dbReference>
<dbReference type="RefSeq" id="WP_189256045.1">
    <property type="nucleotide sequence ID" value="NZ_BMRE01000022.1"/>
</dbReference>
<keyword evidence="1" id="KW-0378">Hydrolase</keyword>
<proteinExistence type="predicted"/>
<dbReference type="PANTHER" id="PTHR11203:SF37">
    <property type="entry name" value="INTEGRATOR COMPLEX SUBUNIT 11"/>
    <property type="match status" value="1"/>
</dbReference>
<reference evidence="5" key="1">
    <citation type="journal article" date="2019" name="Int. J. Syst. Evol. Microbiol.">
        <title>The Global Catalogue of Microorganisms (GCM) 10K type strain sequencing project: providing services to taxonomists for standard genome sequencing and annotation.</title>
        <authorList>
            <consortium name="The Broad Institute Genomics Platform"/>
            <consortium name="The Broad Institute Genome Sequencing Center for Infectious Disease"/>
            <person name="Wu L."/>
            <person name="Ma J."/>
        </authorList>
    </citation>
    <scope>NUCLEOTIDE SEQUENCE [LARGE SCALE GENOMIC DNA]</scope>
    <source>
        <strain evidence="5">JCM 3296</strain>
    </source>
</reference>